<organism evidence="2 3">
    <name type="scientific">Colletotrichum sublineola</name>
    <name type="common">Sorghum anthracnose fungus</name>
    <dbReference type="NCBI Taxonomy" id="1173701"/>
    <lineage>
        <taxon>Eukaryota</taxon>
        <taxon>Fungi</taxon>
        <taxon>Dikarya</taxon>
        <taxon>Ascomycota</taxon>
        <taxon>Pezizomycotina</taxon>
        <taxon>Sordariomycetes</taxon>
        <taxon>Hypocreomycetidae</taxon>
        <taxon>Glomerellales</taxon>
        <taxon>Glomerellaceae</taxon>
        <taxon>Colletotrichum</taxon>
        <taxon>Colletotrichum graminicola species complex</taxon>
    </lineage>
</organism>
<evidence type="ECO:0000256" key="1">
    <source>
        <dbReference type="SAM" id="MobiDB-lite"/>
    </source>
</evidence>
<keyword evidence="3" id="KW-1185">Reference proteome</keyword>
<feature type="region of interest" description="Disordered" evidence="1">
    <location>
        <begin position="220"/>
        <end position="374"/>
    </location>
</feature>
<feature type="compositionally biased region" description="Gly residues" evidence="1">
    <location>
        <begin position="221"/>
        <end position="233"/>
    </location>
</feature>
<gene>
    <name evidence="2" type="ORF">CSUB01_03280</name>
</gene>
<feature type="compositionally biased region" description="Basic residues" evidence="1">
    <location>
        <begin position="86"/>
        <end position="95"/>
    </location>
</feature>
<dbReference type="Proteomes" id="UP000027238">
    <property type="component" value="Unassembled WGS sequence"/>
</dbReference>
<proteinExistence type="predicted"/>
<dbReference type="OrthoDB" id="10636831at2759"/>
<comment type="caution">
    <text evidence="2">The sequence shown here is derived from an EMBL/GenBank/DDBJ whole genome shotgun (WGS) entry which is preliminary data.</text>
</comment>
<reference evidence="3" key="1">
    <citation type="journal article" date="2014" name="Genome Announc.">
        <title>Draft genome sequence of Colletotrichum sublineola, a destructive pathogen of cultivated sorghum.</title>
        <authorList>
            <person name="Baroncelli R."/>
            <person name="Sanz-Martin J.M."/>
            <person name="Rech G.E."/>
            <person name="Sukno S.A."/>
            <person name="Thon M.R."/>
        </authorList>
    </citation>
    <scope>NUCLEOTIDE SEQUENCE [LARGE SCALE GENOMIC DNA]</scope>
    <source>
        <strain evidence="3">TX430BB</strain>
    </source>
</reference>
<evidence type="ECO:0000313" key="3">
    <source>
        <dbReference type="Proteomes" id="UP000027238"/>
    </source>
</evidence>
<evidence type="ECO:0000313" key="2">
    <source>
        <dbReference type="EMBL" id="KDN67212.1"/>
    </source>
</evidence>
<dbReference type="AlphaFoldDB" id="A0A066XE90"/>
<name>A0A066XE90_COLSU</name>
<dbReference type="EMBL" id="JMSE01000831">
    <property type="protein sequence ID" value="KDN67212.1"/>
    <property type="molecule type" value="Genomic_DNA"/>
</dbReference>
<sequence>MSLYNSLTPISSLLITSSPLLRPLSAVGHSVPRRHHDGKQTNGDRMQHPRAGRLGENTRHKWRHGAAGASKRADNAHPAGPLLPRHPPHEHRRRARVDGPQQQADNGNGHGGPDDVGDPPHEQLEHGGADRREADEELLAHAVCRVRQAQPADSNARPETRCDVAHRVRVAAAHGDEEGDDPARDGHFGALVREDEERAQQHDADLEGGEHAEELRARVDGSGGLLGGQGPGDEVGVVIPERPGGEGAVEDGQRQGDNVVHAPAGAGGGDESRDDEGPDGAADAVGAMEEAEGRGGLAQGATEDVVDGEGEGHAEADHEEGDDDKREGRVGENGCVGEGDDGLSQGEEASAAEAHTEGLKEGSAKNKAKGVANEDKGYNGIADVIVPGSGISLSLTFSLSFLRVAAARVRQR</sequence>
<feature type="region of interest" description="Disordered" evidence="1">
    <location>
        <begin position="29"/>
        <end position="131"/>
    </location>
</feature>
<protein>
    <submittedName>
        <fullName evidence="2">Uncharacterized protein</fullName>
    </submittedName>
</protein>
<accession>A0A066XE90</accession>
<feature type="compositionally biased region" description="Basic and acidic residues" evidence="1">
    <location>
        <begin position="354"/>
        <end position="364"/>
    </location>
</feature>
<dbReference type="HOGENOM" id="CLU_667328_0_0_1"/>
<feature type="compositionally biased region" description="Basic and acidic residues" evidence="1">
    <location>
        <begin position="118"/>
        <end position="131"/>
    </location>
</feature>